<organism evidence="15 16">
    <name type="scientific">Crocodylus porosus</name>
    <name type="common">Saltwater crocodile</name>
    <name type="synonym">Estuarine crocodile</name>
    <dbReference type="NCBI Taxonomy" id="8502"/>
    <lineage>
        <taxon>Eukaryota</taxon>
        <taxon>Metazoa</taxon>
        <taxon>Chordata</taxon>
        <taxon>Craniata</taxon>
        <taxon>Vertebrata</taxon>
        <taxon>Euteleostomi</taxon>
        <taxon>Archelosauria</taxon>
        <taxon>Archosauria</taxon>
        <taxon>Crocodylia</taxon>
        <taxon>Longirostres</taxon>
        <taxon>Crocodylidae</taxon>
        <taxon>Crocodylus</taxon>
    </lineage>
</organism>
<evidence type="ECO:0000256" key="12">
    <source>
        <dbReference type="ARBA" id="ARBA00029431"/>
    </source>
</evidence>
<keyword evidence="10 13" id="KW-0472">Membrane</keyword>
<dbReference type="GO" id="GO:0042470">
    <property type="term" value="C:melanosome"/>
    <property type="evidence" value="ECO:0007669"/>
    <property type="project" value="UniProtKB-SubCell"/>
</dbReference>
<feature type="transmembrane region" description="Helical" evidence="13">
    <location>
        <begin position="516"/>
        <end position="540"/>
    </location>
</feature>
<keyword evidence="6 13" id="KW-0375">Hydrogen ion transport</keyword>
<feature type="transmembrane region" description="Helical" evidence="13">
    <location>
        <begin position="689"/>
        <end position="712"/>
    </location>
</feature>
<keyword evidence="5 13" id="KW-0812">Transmembrane</keyword>
<reference evidence="15" key="2">
    <citation type="submission" date="2025-09" db="UniProtKB">
        <authorList>
            <consortium name="Ensembl"/>
        </authorList>
    </citation>
    <scope>IDENTIFICATION</scope>
</reference>
<dbReference type="GO" id="GO:0030665">
    <property type="term" value="C:clathrin-coated vesicle membrane"/>
    <property type="evidence" value="ECO:0007669"/>
    <property type="project" value="UniProtKB-SubCell"/>
</dbReference>
<evidence type="ECO:0000313" key="16">
    <source>
        <dbReference type="Proteomes" id="UP000594220"/>
    </source>
</evidence>
<keyword evidence="7 13" id="KW-1133">Transmembrane helix</keyword>
<dbReference type="GO" id="GO:0007035">
    <property type="term" value="P:vacuolar acidification"/>
    <property type="evidence" value="ECO:0007669"/>
    <property type="project" value="TreeGrafter"/>
</dbReference>
<dbReference type="GO" id="GO:0046961">
    <property type="term" value="F:proton-transporting ATPase activity, rotational mechanism"/>
    <property type="evidence" value="ECO:0007669"/>
    <property type="project" value="InterPro"/>
</dbReference>
<dbReference type="InterPro" id="IPR026028">
    <property type="entry name" value="V-type_ATPase_116kDa_su_euka"/>
</dbReference>
<feature type="transmembrane region" description="Helical" evidence="13">
    <location>
        <begin position="348"/>
        <end position="372"/>
    </location>
</feature>
<dbReference type="GO" id="GO:0051117">
    <property type="term" value="F:ATPase binding"/>
    <property type="evidence" value="ECO:0007669"/>
    <property type="project" value="TreeGrafter"/>
</dbReference>
<evidence type="ECO:0000256" key="7">
    <source>
        <dbReference type="ARBA" id="ARBA00022989"/>
    </source>
</evidence>
<evidence type="ECO:0000256" key="4">
    <source>
        <dbReference type="ARBA" id="ARBA00022448"/>
    </source>
</evidence>
<dbReference type="GO" id="GO:0005886">
    <property type="term" value="C:plasma membrane"/>
    <property type="evidence" value="ECO:0007669"/>
    <property type="project" value="TreeGrafter"/>
</dbReference>
<comment type="function">
    <text evidence="13">Essential component of the vacuolar proton pump (V-ATPase), a multimeric enzyme that catalyzes the translocation of protons across the membranes. Required for assembly and activity of the V-ATPase.</text>
</comment>
<keyword evidence="9 13" id="KW-0406">Ion transport</keyword>
<evidence type="ECO:0000256" key="13">
    <source>
        <dbReference type="RuleBase" id="RU361189"/>
    </source>
</evidence>
<dbReference type="GO" id="GO:0030672">
    <property type="term" value="C:synaptic vesicle membrane"/>
    <property type="evidence" value="ECO:0007669"/>
    <property type="project" value="UniProtKB-SubCell"/>
</dbReference>
<gene>
    <name evidence="15" type="primary">ATP6V0A1</name>
</gene>
<reference evidence="15" key="1">
    <citation type="submission" date="2025-08" db="UniProtKB">
        <authorList>
            <consortium name="Ensembl"/>
        </authorList>
    </citation>
    <scope>IDENTIFICATION</scope>
</reference>
<keyword evidence="16" id="KW-1185">Reference proteome</keyword>
<keyword evidence="4 13" id="KW-0813">Transport</keyword>
<evidence type="ECO:0000256" key="5">
    <source>
        <dbReference type="ARBA" id="ARBA00022692"/>
    </source>
</evidence>
<dbReference type="Ensembl" id="ENSCPRT00005012430.1">
    <property type="protein sequence ID" value="ENSCPRP00005010555.1"/>
    <property type="gene ID" value="ENSCPRG00005006206.1"/>
</dbReference>
<feature type="coiled-coil region" evidence="14">
    <location>
        <begin position="94"/>
        <end position="128"/>
    </location>
</feature>
<evidence type="ECO:0000256" key="9">
    <source>
        <dbReference type="ARBA" id="ARBA00023065"/>
    </source>
</evidence>
<evidence type="ECO:0000256" key="1">
    <source>
        <dbReference type="ARBA" id="ARBA00004223"/>
    </source>
</evidence>
<evidence type="ECO:0000256" key="2">
    <source>
        <dbReference type="ARBA" id="ARBA00004644"/>
    </source>
</evidence>
<evidence type="ECO:0000256" key="6">
    <source>
        <dbReference type="ARBA" id="ARBA00022781"/>
    </source>
</evidence>
<accession>A0A7M4EL24</accession>
<dbReference type="InterPro" id="IPR002490">
    <property type="entry name" value="V-ATPase_116kDa_su"/>
</dbReference>
<keyword evidence="14" id="KW-0175">Coiled coil</keyword>
<evidence type="ECO:0000313" key="15">
    <source>
        <dbReference type="Ensembl" id="ENSCPRP00005010555.1"/>
    </source>
</evidence>
<comment type="similarity">
    <text evidence="3 13">Belongs to the V-ATPase 116 kDa subunit family.</text>
</comment>
<evidence type="ECO:0000256" key="10">
    <source>
        <dbReference type="ARBA" id="ARBA00023136"/>
    </source>
</evidence>
<evidence type="ECO:0000256" key="8">
    <source>
        <dbReference type="ARBA" id="ARBA00023018"/>
    </source>
</evidence>
<dbReference type="PANTHER" id="PTHR11629:SF68">
    <property type="entry name" value="V-TYPE PROTON ATPASE 116 KDA SUBUNIT A 1"/>
    <property type="match status" value="1"/>
</dbReference>
<dbReference type="PIRSF" id="PIRSF001293">
    <property type="entry name" value="ATP6V0A1"/>
    <property type="match status" value="1"/>
</dbReference>
<protein>
    <recommendedName>
        <fullName evidence="13">V-type proton ATPase subunit a</fullName>
    </recommendedName>
</protein>
<evidence type="ECO:0000256" key="11">
    <source>
        <dbReference type="ARBA" id="ARBA00023329"/>
    </source>
</evidence>
<name>A0A7M4EL24_CROPO</name>
<dbReference type="Proteomes" id="UP000594220">
    <property type="component" value="Unplaced"/>
</dbReference>
<dbReference type="GeneTree" id="ENSGT00950000182881"/>
<feature type="transmembrane region" description="Helical" evidence="13">
    <location>
        <begin position="392"/>
        <end position="411"/>
    </location>
</feature>
<dbReference type="GO" id="GO:0000220">
    <property type="term" value="C:vacuolar proton-transporting V-type ATPase, V0 domain"/>
    <property type="evidence" value="ECO:0007669"/>
    <property type="project" value="InterPro"/>
</dbReference>
<feature type="transmembrane region" description="Helical" evidence="13">
    <location>
        <begin position="581"/>
        <end position="605"/>
    </location>
</feature>
<keyword evidence="8" id="KW-0770">Synapse</keyword>
<comment type="subcellular location">
    <subcellularLocation>
        <location evidence="12">Cytoplasmic vesicle</location>
        <location evidence="12">Clathrin-coated vesicle membrane</location>
        <topology evidence="12">Multi-pass membrane protein</topology>
    </subcellularLocation>
    <subcellularLocation>
        <location evidence="2">Cytoplasmic vesicle</location>
        <location evidence="2">Secretory vesicle</location>
        <location evidence="2">Synaptic vesicle membrane</location>
        <topology evidence="2">Multi-pass membrane protein</topology>
    </subcellularLocation>
    <subcellularLocation>
        <location evidence="1">Melanosome</location>
    </subcellularLocation>
</comment>
<dbReference type="AlphaFoldDB" id="A0A7M4EL24"/>
<keyword evidence="11" id="KW-0968">Cytoplasmic vesicle</keyword>
<dbReference type="Pfam" id="PF01496">
    <property type="entry name" value="V_ATPase_I"/>
    <property type="match status" value="2"/>
</dbReference>
<feature type="transmembrane region" description="Helical" evidence="13">
    <location>
        <begin position="718"/>
        <end position="741"/>
    </location>
</feature>
<sequence length="785" mass="89926">MGELFRSEEMTLAQLFLQSEAAYCCVSELGELGKVQFRDLNPDVNVFQRKFVNEVRRCEEMDRKLRFVEKEIKKANIPILDTGENPEVPFPRDMIDLEANFEKIENELKEINTNQEALKRNFLELTELKFILRKTQQFFDEMADPDLLEESSSLLDPSEVGRGAALRLGFVAGVINRERIPTFERMLWRVCRGNVFLRQAEIENPLEDPVTDLPLSSVLNQTEDHRQRVLQAAAKNIRVWFIKVRKMKAIYHTLNLCNIDVTQKCLIAEVWCPVADLDSIQFALRRGTEHSGSTVPSILNRMQTNQTPPTYNKTNKFTSGFQNIVDAYGIGTYREINPAPYTIITFPFLFAVMFGDFGHGILMTLIAMWMVLRESRILSQKNDNEMFSMIFSGRYIILLMGMFSTYTGLIYNDCFSKALNMFGSSWSVRPMFTNANWTDDLLRNAPVLQLDPAVPGVFGGPYPFGIDPIWNIASNKLTFLNSFKMKMSVILGIIQMLFGVMLSLLNHIYFRKPLNIYLGFIPEIIFMLSLFGYLVILIFYKWTAYDAHTSKDAPSLLIHFINMFLFSYADPSNKMLYKGQQGLQSFLVVIAFLCVPWMLVVKPLVLRRQYLWRKHLGTHNFGGIRVGNGPTEEDAEIIQHDQLSTHSEEGEEPAEDEVFDFGDTVVHQAIHTIEFCLGCISNTASYLRLWALSLAHAQLSEVLWTMVIHVGLSVRSLAGGFGLFFIFAVFATLTVTILLIMEGLSAFLHALRLHWVEFQNKFYSGTGFKFLPFSFDIIREGKFDD</sequence>
<evidence type="ECO:0000256" key="3">
    <source>
        <dbReference type="ARBA" id="ARBA00009904"/>
    </source>
</evidence>
<dbReference type="PANTHER" id="PTHR11629">
    <property type="entry name" value="VACUOLAR PROTON ATPASES"/>
    <property type="match status" value="1"/>
</dbReference>
<feature type="transmembrane region" description="Helical" evidence="13">
    <location>
        <begin position="489"/>
        <end position="510"/>
    </location>
</feature>
<evidence type="ECO:0000256" key="14">
    <source>
        <dbReference type="SAM" id="Coils"/>
    </source>
</evidence>
<proteinExistence type="inferred from homology"/>